<proteinExistence type="predicted"/>
<protein>
    <submittedName>
        <fullName evidence="1">Uncharacterized protein</fullName>
    </submittedName>
</protein>
<sequence>MDPWLSEVNISISEKNTISKFEDNFTPVTNDKLPDSEEYLAILEEKLKKLKNDPNILAQLKAKRESCMEQFMSNSNQIDLELLDLQEPLPNNPLLRTVAPQRQALEQSEIVELVKYDQLKNEEADLHVNKDC</sequence>
<gene>
    <name evidence="1" type="ORF">PHAECO_LOCUS797</name>
</gene>
<dbReference type="OrthoDB" id="5982503at2759"/>
<evidence type="ECO:0000313" key="1">
    <source>
        <dbReference type="EMBL" id="CAG9812783.1"/>
    </source>
</evidence>
<name>A0A9N9X1Y5_PHACE</name>
<reference evidence="1" key="1">
    <citation type="submission" date="2022-01" db="EMBL/GenBank/DDBJ databases">
        <authorList>
            <person name="King R."/>
        </authorList>
    </citation>
    <scope>NUCLEOTIDE SEQUENCE</scope>
</reference>
<dbReference type="GO" id="GO:0044782">
    <property type="term" value="P:cilium organization"/>
    <property type="evidence" value="ECO:0007669"/>
    <property type="project" value="TreeGrafter"/>
</dbReference>
<dbReference type="AlphaFoldDB" id="A0A9N9X1Y5"/>
<dbReference type="PANTHER" id="PTHR31800:SF1">
    <property type="entry name" value="COILED-COIL DOMAIN-CONTAINING PROTEIN 32"/>
    <property type="match status" value="1"/>
</dbReference>
<evidence type="ECO:0000313" key="2">
    <source>
        <dbReference type="Proteomes" id="UP001153737"/>
    </source>
</evidence>
<keyword evidence="2" id="KW-1185">Reference proteome</keyword>
<dbReference type="InterPro" id="IPR028039">
    <property type="entry name" value="CCDC32"/>
</dbReference>
<organism evidence="1 2">
    <name type="scientific">Phaedon cochleariae</name>
    <name type="common">Mustard beetle</name>
    <dbReference type="NCBI Taxonomy" id="80249"/>
    <lineage>
        <taxon>Eukaryota</taxon>
        <taxon>Metazoa</taxon>
        <taxon>Ecdysozoa</taxon>
        <taxon>Arthropoda</taxon>
        <taxon>Hexapoda</taxon>
        <taxon>Insecta</taxon>
        <taxon>Pterygota</taxon>
        <taxon>Neoptera</taxon>
        <taxon>Endopterygota</taxon>
        <taxon>Coleoptera</taxon>
        <taxon>Polyphaga</taxon>
        <taxon>Cucujiformia</taxon>
        <taxon>Chrysomeloidea</taxon>
        <taxon>Chrysomelidae</taxon>
        <taxon>Chrysomelinae</taxon>
        <taxon>Chrysomelini</taxon>
        <taxon>Phaedon</taxon>
    </lineage>
</organism>
<dbReference type="Pfam" id="PF14989">
    <property type="entry name" value="CCDC32"/>
    <property type="match status" value="1"/>
</dbReference>
<dbReference type="Proteomes" id="UP001153737">
    <property type="component" value="Chromosome 1"/>
</dbReference>
<dbReference type="PANTHER" id="PTHR31800">
    <property type="entry name" value="COILED-COIL DOMAIN-CONTAINING PROTEIN 32"/>
    <property type="match status" value="1"/>
</dbReference>
<dbReference type="EMBL" id="OU896707">
    <property type="protein sequence ID" value="CAG9812783.1"/>
    <property type="molecule type" value="Genomic_DNA"/>
</dbReference>
<accession>A0A9N9X1Y5</accession>
<reference evidence="1" key="2">
    <citation type="submission" date="2022-10" db="EMBL/GenBank/DDBJ databases">
        <authorList>
            <consortium name="ENA_rothamsted_submissions"/>
            <consortium name="culmorum"/>
            <person name="King R."/>
        </authorList>
    </citation>
    <scope>NUCLEOTIDE SEQUENCE</scope>
</reference>